<name>A0A1I7N9L0_9HYPH</name>
<dbReference type="RefSeq" id="WP_092422486.1">
    <property type="nucleotide sequence ID" value="NZ_FPCK01000001.1"/>
</dbReference>
<evidence type="ECO:0000313" key="1">
    <source>
        <dbReference type="EMBL" id="SFV31365.1"/>
    </source>
</evidence>
<dbReference type="EMBL" id="FPCK01000001">
    <property type="protein sequence ID" value="SFV31365.1"/>
    <property type="molecule type" value="Genomic_DNA"/>
</dbReference>
<dbReference type="Proteomes" id="UP000199074">
    <property type="component" value="Unassembled WGS sequence"/>
</dbReference>
<dbReference type="STRING" id="429728.SAMN05216456_1318"/>
<sequence>MSSMLGVKTKRPNDVLDYDVDIQQAWLEPGDIVDTATAVISGGTAEINNTVVSNGVVRVWVAGGAVGETNTVTITLNTSQGRTKEVAFQLRIAMR</sequence>
<reference evidence="1 2" key="1">
    <citation type="submission" date="2016-10" db="EMBL/GenBank/DDBJ databases">
        <authorList>
            <person name="de Groot N.N."/>
        </authorList>
    </citation>
    <scope>NUCLEOTIDE SEQUENCE [LARGE SCALE GENOMIC DNA]</scope>
    <source>
        <strain evidence="1 2">IPL20</strain>
    </source>
</reference>
<dbReference type="InterPro" id="IPR056928">
    <property type="entry name" value="Gp77-like"/>
</dbReference>
<dbReference type="OrthoDB" id="6173093at2"/>
<protein>
    <submittedName>
        <fullName evidence="1">Uncharacterized protein</fullName>
    </submittedName>
</protein>
<organism evidence="1 2">
    <name type="scientific">Devosia crocina</name>
    <dbReference type="NCBI Taxonomy" id="429728"/>
    <lineage>
        <taxon>Bacteria</taxon>
        <taxon>Pseudomonadati</taxon>
        <taxon>Pseudomonadota</taxon>
        <taxon>Alphaproteobacteria</taxon>
        <taxon>Hyphomicrobiales</taxon>
        <taxon>Devosiaceae</taxon>
        <taxon>Devosia</taxon>
    </lineage>
</organism>
<proteinExistence type="predicted"/>
<evidence type="ECO:0000313" key="2">
    <source>
        <dbReference type="Proteomes" id="UP000199074"/>
    </source>
</evidence>
<keyword evidence="2" id="KW-1185">Reference proteome</keyword>
<dbReference type="AlphaFoldDB" id="A0A1I7N9L0"/>
<gene>
    <name evidence="1" type="ORF">SAMN05216456_1318</name>
</gene>
<accession>A0A1I7N9L0</accession>
<dbReference type="Pfam" id="PF23148">
    <property type="entry name" value="Gp77"/>
    <property type="match status" value="1"/>
</dbReference>